<keyword evidence="2" id="KW-0472">Membrane</keyword>
<dbReference type="Gramene" id="KCW69919">
    <property type="protein sequence ID" value="KCW69919"/>
    <property type="gene ID" value="EUGRSUZ_F03243"/>
</dbReference>
<evidence type="ECO:0000256" key="2">
    <source>
        <dbReference type="SAM" id="Phobius"/>
    </source>
</evidence>
<sequence length="448" mass="52536">MDREDNNKPRSAECVIQIKKRLDRGIAPDAKSSWTIHSVPRNWREVHDNAFDPEMIRIGPFRSRETYHQLQLERSRSDGDVSRTTEGERVSNDREREEDDDGGWMAKAVRLDDLVEAMLILAQKMRACYSESLEYLRDGSYNNDDFVEMMVIDGCFVVELLRLYYDLFHTKNQLPFFVLEKLYELIKKKNTDQQAVPLEVLAVTFFDPLLPGHNAASKLDTKKPKAHLLGVFRSTFLKSVSEKVHKKGKNGVQSRLYSNGSMRGLVLHFATELQEARVQFKKWKGHDLLDIEFGHDTLRVPPLYINHHSISLLLNFIAYEMSVEHPEPFFTNYFMFWDSFVNSPGDIQIFRKHRIINHLGSEKNVAALFMRCREVIYDLDLGSLYDETREVNGYCEQYYESKYSVWWRNLIRERFSSPWTCLSLFAAIVLLLLTTLQTFYTVYPYYQP</sequence>
<evidence type="ECO:0000313" key="3">
    <source>
        <dbReference type="EMBL" id="KCW69919.1"/>
    </source>
</evidence>
<accession>A0A059BVC9</accession>
<dbReference type="PANTHER" id="PTHR31170:SF25">
    <property type="entry name" value="BNAA09G04570D PROTEIN"/>
    <property type="match status" value="1"/>
</dbReference>
<dbReference type="Pfam" id="PF03140">
    <property type="entry name" value="DUF247"/>
    <property type="match status" value="1"/>
</dbReference>
<name>A0A059BVC9_EUCGR</name>
<keyword evidence="2" id="KW-0812">Transmembrane</keyword>
<evidence type="ECO:0000256" key="1">
    <source>
        <dbReference type="SAM" id="MobiDB-lite"/>
    </source>
</evidence>
<dbReference type="AlphaFoldDB" id="A0A059BVC9"/>
<dbReference type="InParanoid" id="A0A059BVC9"/>
<dbReference type="OMA" id="RTICCAK"/>
<feature type="transmembrane region" description="Helical" evidence="2">
    <location>
        <begin position="419"/>
        <end position="443"/>
    </location>
</feature>
<dbReference type="PANTHER" id="PTHR31170">
    <property type="entry name" value="BNAC04G53230D PROTEIN"/>
    <property type="match status" value="1"/>
</dbReference>
<dbReference type="STRING" id="71139.A0A059BVC9"/>
<reference evidence="3" key="1">
    <citation type="submission" date="2013-07" db="EMBL/GenBank/DDBJ databases">
        <title>The genome of Eucalyptus grandis.</title>
        <authorList>
            <person name="Schmutz J."/>
            <person name="Hayes R."/>
            <person name="Myburg A."/>
            <person name="Tuskan G."/>
            <person name="Grattapaglia D."/>
            <person name="Rokhsar D.S."/>
        </authorList>
    </citation>
    <scope>NUCLEOTIDE SEQUENCE</scope>
    <source>
        <tissue evidence="3">Leaf extractions</tissue>
    </source>
</reference>
<dbReference type="InterPro" id="IPR004158">
    <property type="entry name" value="DUF247_pln"/>
</dbReference>
<feature type="compositionally biased region" description="Basic and acidic residues" evidence="1">
    <location>
        <begin position="69"/>
        <end position="95"/>
    </location>
</feature>
<dbReference type="EMBL" id="KK198758">
    <property type="protein sequence ID" value="KCW69919.1"/>
    <property type="molecule type" value="Genomic_DNA"/>
</dbReference>
<proteinExistence type="predicted"/>
<protein>
    <submittedName>
        <fullName evidence="3">Uncharacterized protein</fullName>
    </submittedName>
</protein>
<feature type="region of interest" description="Disordered" evidence="1">
    <location>
        <begin position="69"/>
        <end position="101"/>
    </location>
</feature>
<organism evidence="3">
    <name type="scientific">Eucalyptus grandis</name>
    <name type="common">Flooded gum</name>
    <dbReference type="NCBI Taxonomy" id="71139"/>
    <lineage>
        <taxon>Eukaryota</taxon>
        <taxon>Viridiplantae</taxon>
        <taxon>Streptophyta</taxon>
        <taxon>Embryophyta</taxon>
        <taxon>Tracheophyta</taxon>
        <taxon>Spermatophyta</taxon>
        <taxon>Magnoliopsida</taxon>
        <taxon>eudicotyledons</taxon>
        <taxon>Gunneridae</taxon>
        <taxon>Pentapetalae</taxon>
        <taxon>rosids</taxon>
        <taxon>malvids</taxon>
        <taxon>Myrtales</taxon>
        <taxon>Myrtaceae</taxon>
        <taxon>Myrtoideae</taxon>
        <taxon>Eucalypteae</taxon>
        <taxon>Eucalyptus</taxon>
    </lineage>
</organism>
<keyword evidence="2" id="KW-1133">Transmembrane helix</keyword>
<gene>
    <name evidence="3" type="ORF">EUGRSUZ_F03243</name>
</gene>